<organism evidence="1 2">
    <name type="scientific">Porphyridium purpureum</name>
    <name type="common">Red alga</name>
    <name type="synonym">Porphyridium cruentum</name>
    <dbReference type="NCBI Taxonomy" id="35688"/>
    <lineage>
        <taxon>Eukaryota</taxon>
        <taxon>Rhodophyta</taxon>
        <taxon>Bangiophyceae</taxon>
        <taxon>Porphyridiales</taxon>
        <taxon>Porphyridiaceae</taxon>
        <taxon>Porphyridium</taxon>
    </lineage>
</organism>
<sequence>MMEELCMEPAVEGARKLLKSRVDLKEVVAAVSPAAFSACVCNTSATVIVVCTAKRSAPAVTSYSGVTLREPHIAMVAVYCVQGMAENVVYCVQGMAENVVYCVQGMAENMVKASDFEPPNRLVRVSKRQENLSAVERLQAMLMRRVAHRLRLASALSTFGIFAASYLN</sequence>
<keyword evidence="2" id="KW-1185">Reference proteome</keyword>
<dbReference type="Proteomes" id="UP000324585">
    <property type="component" value="Unassembled WGS sequence"/>
</dbReference>
<gene>
    <name evidence="1" type="ORF">FVE85_8921</name>
</gene>
<reference evidence="2" key="1">
    <citation type="journal article" date="2019" name="Nat. Commun.">
        <title>Expansion of phycobilisome linker gene families in mesophilic red algae.</title>
        <authorList>
            <person name="Lee J."/>
            <person name="Kim D."/>
            <person name="Bhattacharya D."/>
            <person name="Yoon H.S."/>
        </authorList>
    </citation>
    <scope>NUCLEOTIDE SEQUENCE [LARGE SCALE GENOMIC DNA]</scope>
    <source>
        <strain evidence="2">CCMP 1328</strain>
    </source>
</reference>
<protein>
    <submittedName>
        <fullName evidence="1">Uncharacterized protein</fullName>
    </submittedName>
</protein>
<evidence type="ECO:0000313" key="1">
    <source>
        <dbReference type="EMBL" id="KAA8490407.1"/>
    </source>
</evidence>
<dbReference type="AlphaFoldDB" id="A0A5J4YIX0"/>
<evidence type="ECO:0000313" key="2">
    <source>
        <dbReference type="Proteomes" id="UP000324585"/>
    </source>
</evidence>
<comment type="caution">
    <text evidence="1">The sequence shown here is derived from an EMBL/GenBank/DDBJ whole genome shotgun (WGS) entry which is preliminary data.</text>
</comment>
<name>A0A5J4YIX0_PORPP</name>
<dbReference type="EMBL" id="VRMN01000029">
    <property type="protein sequence ID" value="KAA8490407.1"/>
    <property type="molecule type" value="Genomic_DNA"/>
</dbReference>
<proteinExistence type="predicted"/>
<accession>A0A5J4YIX0</accession>